<dbReference type="VEuPathDB" id="FungiDB:TREMEDRAFT_63782"/>
<dbReference type="AlphaFoldDB" id="A0A4Q1BI26"/>
<dbReference type="Proteomes" id="UP000289152">
    <property type="component" value="Unassembled WGS sequence"/>
</dbReference>
<comment type="caution">
    <text evidence="2">The sequence shown here is derived from an EMBL/GenBank/DDBJ whole genome shotgun (WGS) entry which is preliminary data.</text>
</comment>
<feature type="compositionally biased region" description="Polar residues" evidence="1">
    <location>
        <begin position="176"/>
        <end position="187"/>
    </location>
</feature>
<evidence type="ECO:0000313" key="3">
    <source>
        <dbReference type="Proteomes" id="UP000289152"/>
    </source>
</evidence>
<keyword evidence="3" id="KW-1185">Reference proteome</keyword>
<accession>A0A4Q1BI26</accession>
<name>A0A4Q1BI26_TREME</name>
<reference evidence="2 3" key="1">
    <citation type="submission" date="2016-06" db="EMBL/GenBank/DDBJ databases">
        <title>Evolution of pathogenesis and genome organization in the Tremellales.</title>
        <authorList>
            <person name="Cuomo C."/>
            <person name="Litvintseva A."/>
            <person name="Heitman J."/>
            <person name="Chen Y."/>
            <person name="Sun S."/>
            <person name="Springer D."/>
            <person name="Dromer F."/>
            <person name="Young S."/>
            <person name="Zeng Q."/>
            <person name="Chapman S."/>
            <person name="Gujja S."/>
            <person name="Saif S."/>
            <person name="Birren B."/>
        </authorList>
    </citation>
    <scope>NUCLEOTIDE SEQUENCE [LARGE SCALE GENOMIC DNA]</scope>
    <source>
        <strain evidence="2 3">ATCC 28783</strain>
    </source>
</reference>
<proteinExistence type="predicted"/>
<dbReference type="InParanoid" id="A0A4Q1BI26"/>
<evidence type="ECO:0000256" key="1">
    <source>
        <dbReference type="SAM" id="MobiDB-lite"/>
    </source>
</evidence>
<gene>
    <name evidence="2" type="ORF">M231_05412</name>
</gene>
<evidence type="ECO:0000313" key="2">
    <source>
        <dbReference type="EMBL" id="RXK37270.1"/>
    </source>
</evidence>
<sequence length="204" mass="23199">MGSTSEDTNEPTDIYDWMLQKLEKATASTLKAFIVTEVYAQGRELSGLYHHPTTSEYRQDLLSAIGDVRSGTWRNTLEEVLHGWWDSEWPSEASLGESPDQIKNAIEVQCLELEKYEILRLQALIKQISDHEISQHDTFWTYDGNGSLSKYRRYAESIAPHEIRTIVDSAREGRRSQATRQSVQSMPGDSGHGNEHGPIRPPPR</sequence>
<dbReference type="EMBL" id="SDIL01000072">
    <property type="protein sequence ID" value="RXK37270.1"/>
    <property type="molecule type" value="Genomic_DNA"/>
</dbReference>
<feature type="region of interest" description="Disordered" evidence="1">
    <location>
        <begin position="168"/>
        <end position="204"/>
    </location>
</feature>
<organism evidence="2 3">
    <name type="scientific">Tremella mesenterica</name>
    <name type="common">Jelly fungus</name>
    <dbReference type="NCBI Taxonomy" id="5217"/>
    <lineage>
        <taxon>Eukaryota</taxon>
        <taxon>Fungi</taxon>
        <taxon>Dikarya</taxon>
        <taxon>Basidiomycota</taxon>
        <taxon>Agaricomycotina</taxon>
        <taxon>Tremellomycetes</taxon>
        <taxon>Tremellales</taxon>
        <taxon>Tremellaceae</taxon>
        <taxon>Tremella</taxon>
    </lineage>
</organism>
<protein>
    <submittedName>
        <fullName evidence="2">Uncharacterized protein</fullName>
    </submittedName>
</protein>